<comment type="caution">
    <text evidence="1">The sequence shown here is derived from an EMBL/GenBank/DDBJ whole genome shotgun (WGS) entry which is preliminary data.</text>
</comment>
<dbReference type="Proteomes" id="UP000231550">
    <property type="component" value="Unassembled WGS sequence"/>
</dbReference>
<dbReference type="EMBL" id="PCVN01000054">
    <property type="protein sequence ID" value="PIQ74416.1"/>
    <property type="molecule type" value="Genomic_DNA"/>
</dbReference>
<protein>
    <submittedName>
        <fullName evidence="1">Uncharacterized protein</fullName>
    </submittedName>
</protein>
<evidence type="ECO:0000313" key="2">
    <source>
        <dbReference type="Proteomes" id="UP000231550"/>
    </source>
</evidence>
<name>A0A2H0KQJ5_9BACT</name>
<dbReference type="AlphaFoldDB" id="A0A2H0KQJ5"/>
<proteinExistence type="predicted"/>
<accession>A0A2H0KQJ5</accession>
<organism evidence="1 2">
    <name type="scientific">Candidatus Portnoybacteria bacterium CG11_big_fil_rev_8_21_14_0_20_44_10</name>
    <dbReference type="NCBI Taxonomy" id="1974818"/>
    <lineage>
        <taxon>Bacteria</taxon>
        <taxon>Candidatus Portnoyibacteriota</taxon>
    </lineage>
</organism>
<gene>
    <name evidence="1" type="ORF">COV85_02220</name>
</gene>
<sequence>MFFKTANFTSRVEHILSTANRLILYKKIDNLRVERNNFFKRERAPFLFWRFIPYLSRLKTVEFCGQSRKAFRFMALTDDSLGLGKVRDLLKRR</sequence>
<reference evidence="1 2" key="1">
    <citation type="submission" date="2017-09" db="EMBL/GenBank/DDBJ databases">
        <title>Depth-based differentiation of microbial function through sediment-hosted aquifers and enrichment of novel symbionts in the deep terrestrial subsurface.</title>
        <authorList>
            <person name="Probst A.J."/>
            <person name="Ladd B."/>
            <person name="Jarett J.K."/>
            <person name="Geller-Mcgrath D.E."/>
            <person name="Sieber C.M."/>
            <person name="Emerson J.B."/>
            <person name="Anantharaman K."/>
            <person name="Thomas B.C."/>
            <person name="Malmstrom R."/>
            <person name="Stieglmeier M."/>
            <person name="Klingl A."/>
            <person name="Woyke T."/>
            <person name="Ryan C.M."/>
            <person name="Banfield J.F."/>
        </authorList>
    </citation>
    <scope>NUCLEOTIDE SEQUENCE [LARGE SCALE GENOMIC DNA]</scope>
    <source>
        <strain evidence="1">CG11_big_fil_rev_8_21_14_0_20_44_10</strain>
    </source>
</reference>
<evidence type="ECO:0000313" key="1">
    <source>
        <dbReference type="EMBL" id="PIQ74416.1"/>
    </source>
</evidence>